<evidence type="ECO:0000313" key="15">
    <source>
        <dbReference type="Proteomes" id="UP000245609"/>
    </source>
</evidence>
<dbReference type="Pfam" id="PF00557">
    <property type="entry name" value="Peptidase_M24"/>
    <property type="match status" value="1"/>
</dbReference>
<evidence type="ECO:0000256" key="6">
    <source>
        <dbReference type="ARBA" id="ARBA00022723"/>
    </source>
</evidence>
<comment type="subcellular location">
    <subcellularLocation>
        <location evidence="2">Cytoplasm</location>
    </subcellularLocation>
    <subcellularLocation>
        <location evidence="1">Nucleus</location>
    </subcellularLocation>
</comment>
<keyword evidence="15" id="KW-1185">Reference proteome</keyword>
<dbReference type="OrthoDB" id="5876363at2759"/>
<dbReference type="Gene3D" id="3.90.230.10">
    <property type="entry name" value="Creatinase/methionine aminopeptidase superfamily"/>
    <property type="match status" value="1"/>
</dbReference>
<name>A0A2T9Z8X9_9FUNG</name>
<dbReference type="SUPFAM" id="SSF46785">
    <property type="entry name" value="Winged helix' DNA-binding domain"/>
    <property type="match status" value="1"/>
</dbReference>
<accession>A0A2T9Z8X9</accession>
<dbReference type="GO" id="GO:0005634">
    <property type="term" value="C:nucleus"/>
    <property type="evidence" value="ECO:0007669"/>
    <property type="project" value="UniProtKB-SubCell"/>
</dbReference>
<evidence type="ECO:0000256" key="3">
    <source>
        <dbReference type="ARBA" id="ARBA00007319"/>
    </source>
</evidence>
<dbReference type="PANTHER" id="PTHR10804">
    <property type="entry name" value="PROTEASE FAMILY M24 METHIONYL AMINOPEPTIDASE, AMINOPEPTIDASE P"/>
    <property type="match status" value="1"/>
</dbReference>
<evidence type="ECO:0000256" key="8">
    <source>
        <dbReference type="ARBA" id="ARBA00023049"/>
    </source>
</evidence>
<keyword evidence="8" id="KW-0482">Metalloprotease</keyword>
<dbReference type="AlphaFoldDB" id="A0A2T9Z8X9"/>
<dbReference type="InterPro" id="IPR036005">
    <property type="entry name" value="Creatinase/aminopeptidase-like"/>
</dbReference>
<dbReference type="InterPro" id="IPR036388">
    <property type="entry name" value="WH-like_DNA-bd_sf"/>
</dbReference>
<evidence type="ECO:0000256" key="2">
    <source>
        <dbReference type="ARBA" id="ARBA00004496"/>
    </source>
</evidence>
<keyword evidence="6" id="KW-0479">Metal-binding</keyword>
<gene>
    <name evidence="14" type="ORF">BB560_004548</name>
</gene>
<protein>
    <recommendedName>
        <fullName evidence="10">Probable metalloprotease ARX1</fullName>
    </recommendedName>
    <alternativeName>
        <fullName evidence="11">Associated with ribosomal export complex protein 1</fullName>
    </alternativeName>
</protein>
<evidence type="ECO:0000256" key="12">
    <source>
        <dbReference type="ARBA" id="ARBA00034680"/>
    </source>
</evidence>
<reference evidence="14 15" key="1">
    <citation type="journal article" date="2018" name="MBio">
        <title>Comparative Genomics Reveals the Core Gene Toolbox for the Fungus-Insect Symbiosis.</title>
        <authorList>
            <person name="Wang Y."/>
            <person name="Stata M."/>
            <person name="Wang W."/>
            <person name="Stajich J.E."/>
            <person name="White M.M."/>
            <person name="Moncalvo J.M."/>
        </authorList>
    </citation>
    <scope>NUCLEOTIDE SEQUENCE [LARGE SCALE GENOMIC DNA]</scope>
    <source>
        <strain evidence="14 15">SC-DP-2</strain>
    </source>
</reference>
<dbReference type="STRING" id="133381.A0A2T9Z8X9"/>
<feature type="domain" description="Peptidase M24" evidence="13">
    <location>
        <begin position="7"/>
        <end position="172"/>
    </location>
</feature>
<keyword evidence="7" id="KW-0378">Hydrolase</keyword>
<dbReference type="GO" id="GO:0005737">
    <property type="term" value="C:cytoplasm"/>
    <property type="evidence" value="ECO:0007669"/>
    <property type="project" value="UniProtKB-SubCell"/>
</dbReference>
<keyword evidence="9" id="KW-0539">Nucleus</keyword>
<dbReference type="InterPro" id="IPR036390">
    <property type="entry name" value="WH_DNA-bd_sf"/>
</dbReference>
<evidence type="ECO:0000256" key="5">
    <source>
        <dbReference type="ARBA" id="ARBA00022670"/>
    </source>
</evidence>
<evidence type="ECO:0000256" key="10">
    <source>
        <dbReference type="ARBA" id="ARBA00026155"/>
    </source>
</evidence>
<dbReference type="InterPro" id="IPR047113">
    <property type="entry name" value="PA2G4/ARX1"/>
</dbReference>
<comment type="function">
    <text evidence="12">Probable metalloprotease involved in proper assembly of pre-ribosomal particles during the biogenesis of the 60S ribosomal subunit. Accompanies the pre-60S particles to the cytoplasm.</text>
</comment>
<evidence type="ECO:0000256" key="7">
    <source>
        <dbReference type="ARBA" id="ARBA00022801"/>
    </source>
</evidence>
<dbReference type="InterPro" id="IPR000994">
    <property type="entry name" value="Pept_M24"/>
</dbReference>
<keyword evidence="5" id="KW-0645">Protease</keyword>
<dbReference type="GO" id="GO:0008237">
    <property type="term" value="F:metallopeptidase activity"/>
    <property type="evidence" value="ECO:0007669"/>
    <property type="project" value="UniProtKB-KW"/>
</dbReference>
<dbReference type="SUPFAM" id="SSF55920">
    <property type="entry name" value="Creatinase/aminopeptidase"/>
    <property type="match status" value="1"/>
</dbReference>
<dbReference type="Proteomes" id="UP000245609">
    <property type="component" value="Unassembled WGS sequence"/>
</dbReference>
<organism evidence="14 15">
    <name type="scientific">Smittium megazygosporum</name>
    <dbReference type="NCBI Taxonomy" id="133381"/>
    <lineage>
        <taxon>Eukaryota</taxon>
        <taxon>Fungi</taxon>
        <taxon>Fungi incertae sedis</taxon>
        <taxon>Zoopagomycota</taxon>
        <taxon>Kickxellomycotina</taxon>
        <taxon>Harpellomycetes</taxon>
        <taxon>Harpellales</taxon>
        <taxon>Legeriomycetaceae</taxon>
        <taxon>Smittium</taxon>
    </lineage>
</organism>
<keyword evidence="4" id="KW-0963">Cytoplasm</keyword>
<dbReference type="GO" id="GO:0046872">
    <property type="term" value="F:metal ion binding"/>
    <property type="evidence" value="ECO:0007669"/>
    <property type="project" value="UniProtKB-KW"/>
</dbReference>
<evidence type="ECO:0000256" key="4">
    <source>
        <dbReference type="ARBA" id="ARBA00022490"/>
    </source>
</evidence>
<proteinExistence type="inferred from homology"/>
<dbReference type="PANTHER" id="PTHR10804:SF102">
    <property type="entry name" value="METALLOPROTEASE ARX1-RELATED"/>
    <property type="match status" value="1"/>
</dbReference>
<evidence type="ECO:0000259" key="13">
    <source>
        <dbReference type="Pfam" id="PF00557"/>
    </source>
</evidence>
<evidence type="ECO:0000256" key="11">
    <source>
        <dbReference type="ARBA" id="ARBA00033475"/>
    </source>
</evidence>
<comment type="caution">
    <text evidence="14">The sequence shown here is derived from an EMBL/GenBank/DDBJ whole genome shotgun (WGS) entry which is preliminary data.</text>
</comment>
<evidence type="ECO:0000256" key="1">
    <source>
        <dbReference type="ARBA" id="ARBA00004123"/>
    </source>
</evidence>
<comment type="similarity">
    <text evidence="3">Belongs to the peptidase M24 family.</text>
</comment>
<evidence type="ECO:0000313" key="14">
    <source>
        <dbReference type="EMBL" id="PVV01051.1"/>
    </source>
</evidence>
<dbReference type="Gene3D" id="1.10.10.10">
    <property type="entry name" value="Winged helix-like DNA-binding domain superfamily/Winged helix DNA-binding domain"/>
    <property type="match status" value="1"/>
</dbReference>
<dbReference type="FunFam" id="1.10.10.10:FF:000029">
    <property type="entry name" value="Proliferation-associated 2G4, a"/>
    <property type="match status" value="1"/>
</dbReference>
<dbReference type="EMBL" id="MBFS01001420">
    <property type="protein sequence ID" value="PVV01051.1"/>
    <property type="molecule type" value="Genomic_DNA"/>
</dbReference>
<dbReference type="GO" id="GO:0006508">
    <property type="term" value="P:proteolysis"/>
    <property type="evidence" value="ECO:0007669"/>
    <property type="project" value="UniProtKB-KW"/>
</dbReference>
<sequence>MNQDSQEKYRFSATIAQTVLEKIVNEIKPGCSVHALCRYGDELVNAYTKSVFKNLPDIERGIAFPTTISINNYIQNFSPDKEDDVLLSPGDLVKIETSAQIDGFIGNAAYSYIIPLSMLLTPYDKIYYVTSAAYFALEAGIRLFSPGNTSTNVINAIQAVANEFKCSVSEHSYTTHLDRFVFSGKKTFSNSSHTKSASLVTTFESGDVYSVDVILSTGPGVSKTSEYKPTIFSRNLNKSYQLKLKSSRLLFSKVCKQRSVFPFLLRDLVEKDARAGLFECTQNDLLIPYAVSTERNGEYVAQFKTTVFVHPSGPLRLIASTKPNLDLPNSIENNEISALLNTPLKQVAPASLKSNIKIDPEILDSIQVKSAFSVQKF</sequence>
<evidence type="ECO:0000256" key="9">
    <source>
        <dbReference type="ARBA" id="ARBA00023242"/>
    </source>
</evidence>